<reference evidence="8" key="1">
    <citation type="submission" date="2021-04" db="EMBL/GenBank/DDBJ databases">
        <authorList>
            <person name="Tunstrom K."/>
        </authorList>
    </citation>
    <scope>NUCLEOTIDE SEQUENCE</scope>
</reference>
<evidence type="ECO:0000256" key="6">
    <source>
        <dbReference type="SAM" id="MobiDB-lite"/>
    </source>
</evidence>
<sequence length="736" mass="83828">MASPTYLSSVNETQANLFTASNQSRKLTTIDLVGGILCNVCYTTFGNKKDYDAHYVKHNGDSKGIVYTCVVCHKNITGYPSFRGHCYTSHVMKDKFKCDHCDKQFSKLTALKDHIDIKHKFKCTSCSQEFQSKKEMQIHQIIHNNSDNPPYNCQSCEKQINSLDGCEYHIDLHTSFTYCCPICGEAIKMKQSAVEHLKQHFGDVIIDEIISGVEEAPDDDFIEKLGGIFCCICSTVHKNRINFDAHFSLKHGCQDIVYTCNECKKQFDKYSVFGNHCYNHFMKNRFECDQCCKAFPRLSLLATHTEAYHGSGLSGTKPFSCMCCGHRVCTQKALRTHLREQHNITCVQCPQEGCERIFETPKELTFHQRYHNNTQNWCRQCGLLFTSLSACEKHLDMHRKKTYSCPICGRNYGEKHLVIKHVSKHFETVIHICKVCGKTYNAKNRLVQHIKVHSDMKTHTCTHCGKGFVKLCHLQQHLNTHTGVRPYKCVACPKTFASYPNLHKHLRRMHNVDGKGLKKTLSEAANEGNSENSTDASGSKESTVNFETASIDNNTDFTNNDSKIHPYKFVESDDSTMESNSIDHILIEKELQIFEASTSSTNVQPVNTKLFVSEGPQESPVINEQMSSTINYPLEYGPEFNSGPDTTNGSCFIDLDEHILPHIDPLLTIRNEEPLHTMYVQSLPDFPYESFDNNLNTNFDSNKWEPVITKVYQDYTCGYGDMTDDSKLSIMNTDIF</sequence>
<dbReference type="FunFam" id="3.30.160.60:FF:000446">
    <property type="entry name" value="Zinc finger protein"/>
    <property type="match status" value="1"/>
</dbReference>
<evidence type="ECO:0000313" key="9">
    <source>
        <dbReference type="Proteomes" id="UP000691718"/>
    </source>
</evidence>
<keyword evidence="1" id="KW-0479">Metal-binding</keyword>
<dbReference type="OrthoDB" id="6077919at2759"/>
<dbReference type="SMART" id="SM00355">
    <property type="entry name" value="ZnF_C2H2"/>
    <property type="match status" value="16"/>
</dbReference>
<feature type="domain" description="C2H2-type" evidence="7">
    <location>
        <begin position="258"/>
        <end position="285"/>
    </location>
</feature>
<dbReference type="AlphaFoldDB" id="A0A8S3XMD6"/>
<keyword evidence="3 5" id="KW-0863">Zinc-finger</keyword>
<evidence type="ECO:0000256" key="5">
    <source>
        <dbReference type="PROSITE-ProRule" id="PRU00042"/>
    </source>
</evidence>
<dbReference type="Proteomes" id="UP000691718">
    <property type="component" value="Unassembled WGS sequence"/>
</dbReference>
<dbReference type="GO" id="GO:0005634">
    <property type="term" value="C:nucleus"/>
    <property type="evidence" value="ECO:0007669"/>
    <property type="project" value="UniProtKB-ARBA"/>
</dbReference>
<name>A0A8S3XMD6_PARAO</name>
<feature type="domain" description="C2H2-type" evidence="7">
    <location>
        <begin position="403"/>
        <end position="425"/>
    </location>
</feature>
<evidence type="ECO:0000256" key="4">
    <source>
        <dbReference type="ARBA" id="ARBA00022833"/>
    </source>
</evidence>
<dbReference type="GO" id="GO:0008270">
    <property type="term" value="F:zinc ion binding"/>
    <property type="evidence" value="ECO:0007669"/>
    <property type="project" value="UniProtKB-KW"/>
</dbReference>
<accession>A0A8S3XMD6</accession>
<feature type="domain" description="C2H2-type" evidence="7">
    <location>
        <begin position="96"/>
        <end position="119"/>
    </location>
</feature>
<proteinExistence type="predicted"/>
<evidence type="ECO:0000313" key="8">
    <source>
        <dbReference type="EMBL" id="CAG5033818.1"/>
    </source>
</evidence>
<keyword evidence="4" id="KW-0862">Zinc</keyword>
<dbReference type="PROSITE" id="PS50157">
    <property type="entry name" value="ZINC_FINGER_C2H2_2"/>
    <property type="match status" value="10"/>
</dbReference>
<feature type="domain" description="C2H2-type" evidence="7">
    <location>
        <begin position="431"/>
        <end position="458"/>
    </location>
</feature>
<dbReference type="InterPro" id="IPR013087">
    <property type="entry name" value="Znf_C2H2_type"/>
</dbReference>
<dbReference type="PANTHER" id="PTHR24379">
    <property type="entry name" value="KRAB AND ZINC FINGER DOMAIN-CONTAINING"/>
    <property type="match status" value="1"/>
</dbReference>
<feature type="domain" description="C2H2-type" evidence="7">
    <location>
        <begin position="286"/>
        <end position="309"/>
    </location>
</feature>
<keyword evidence="9" id="KW-1185">Reference proteome</keyword>
<feature type="domain" description="C2H2-type" evidence="7">
    <location>
        <begin position="121"/>
        <end position="148"/>
    </location>
</feature>
<evidence type="ECO:0000256" key="1">
    <source>
        <dbReference type="ARBA" id="ARBA00022723"/>
    </source>
</evidence>
<protein>
    <submittedName>
        <fullName evidence="8">(apollo) hypothetical protein</fullName>
    </submittedName>
</protein>
<dbReference type="Pfam" id="PF00096">
    <property type="entry name" value="zf-C2H2"/>
    <property type="match status" value="2"/>
</dbReference>
<feature type="domain" description="C2H2-type" evidence="7">
    <location>
        <begin position="347"/>
        <end position="376"/>
    </location>
</feature>
<evidence type="ECO:0000259" key="7">
    <source>
        <dbReference type="PROSITE" id="PS50157"/>
    </source>
</evidence>
<dbReference type="PROSITE" id="PS00028">
    <property type="entry name" value="ZINC_FINGER_C2H2_1"/>
    <property type="match status" value="14"/>
</dbReference>
<dbReference type="EMBL" id="CAJQZP010001262">
    <property type="protein sequence ID" value="CAG5033818.1"/>
    <property type="molecule type" value="Genomic_DNA"/>
</dbReference>
<gene>
    <name evidence="8" type="ORF">PAPOLLO_LOCUS20193</name>
</gene>
<evidence type="ECO:0000256" key="3">
    <source>
        <dbReference type="ARBA" id="ARBA00022771"/>
    </source>
</evidence>
<dbReference type="PANTHER" id="PTHR24379:SF121">
    <property type="entry name" value="C2H2-TYPE DOMAIN-CONTAINING PROTEIN"/>
    <property type="match status" value="1"/>
</dbReference>
<feature type="domain" description="C2H2-type" evidence="7">
    <location>
        <begin position="487"/>
        <end position="515"/>
    </location>
</feature>
<organism evidence="8 9">
    <name type="scientific">Parnassius apollo</name>
    <name type="common">Apollo butterfly</name>
    <name type="synonym">Papilio apollo</name>
    <dbReference type="NCBI Taxonomy" id="110799"/>
    <lineage>
        <taxon>Eukaryota</taxon>
        <taxon>Metazoa</taxon>
        <taxon>Ecdysozoa</taxon>
        <taxon>Arthropoda</taxon>
        <taxon>Hexapoda</taxon>
        <taxon>Insecta</taxon>
        <taxon>Pterygota</taxon>
        <taxon>Neoptera</taxon>
        <taxon>Endopterygota</taxon>
        <taxon>Lepidoptera</taxon>
        <taxon>Glossata</taxon>
        <taxon>Ditrysia</taxon>
        <taxon>Papilionoidea</taxon>
        <taxon>Papilionidae</taxon>
        <taxon>Parnassiinae</taxon>
        <taxon>Parnassini</taxon>
        <taxon>Parnassius</taxon>
        <taxon>Parnassius</taxon>
    </lineage>
</organism>
<feature type="domain" description="C2H2-type" evidence="7">
    <location>
        <begin position="178"/>
        <end position="205"/>
    </location>
</feature>
<feature type="region of interest" description="Disordered" evidence="6">
    <location>
        <begin position="522"/>
        <end position="544"/>
    </location>
</feature>
<feature type="domain" description="C2H2-type" evidence="7">
    <location>
        <begin position="459"/>
        <end position="486"/>
    </location>
</feature>
<feature type="compositionally biased region" description="Polar residues" evidence="6">
    <location>
        <begin position="527"/>
        <end position="544"/>
    </location>
</feature>
<keyword evidence="2" id="KW-0677">Repeat</keyword>
<comment type="caution">
    <text evidence="8">The sequence shown here is derived from an EMBL/GenBank/DDBJ whole genome shotgun (WGS) entry which is preliminary data.</text>
</comment>
<evidence type="ECO:0000256" key="2">
    <source>
        <dbReference type="ARBA" id="ARBA00022737"/>
    </source>
</evidence>